<keyword evidence="2" id="KW-1185">Reference proteome</keyword>
<proteinExistence type="predicted"/>
<dbReference type="Proteomes" id="UP000197587">
    <property type="component" value="Unassembled WGS sequence"/>
</dbReference>
<evidence type="ECO:0000313" key="1">
    <source>
        <dbReference type="EMBL" id="OWK97076.1"/>
    </source>
</evidence>
<accession>A0A246B6R9</accession>
<reference evidence="1 2" key="1">
    <citation type="submission" date="2017-05" db="EMBL/GenBank/DDBJ databases">
        <title>Genome of Chryseobacterium haifense.</title>
        <authorList>
            <person name="Newman J.D."/>
        </authorList>
    </citation>
    <scope>NUCLEOTIDE SEQUENCE [LARGE SCALE GENOMIC DNA]</scope>
    <source>
        <strain evidence="1 2">DSM 19056</strain>
    </source>
</reference>
<dbReference type="RefSeq" id="WP_031502149.1">
    <property type="nucleotide sequence ID" value="NZ_JASZ02000045.1"/>
</dbReference>
<evidence type="ECO:0000313" key="2">
    <source>
        <dbReference type="Proteomes" id="UP000197587"/>
    </source>
</evidence>
<name>A0A246B6R9_9FLAO</name>
<dbReference type="EMBL" id="JASZ02000045">
    <property type="protein sequence ID" value="OWK97076.1"/>
    <property type="molecule type" value="Genomic_DNA"/>
</dbReference>
<gene>
    <name evidence="1" type="ORF">AP75_13165</name>
</gene>
<dbReference type="AlphaFoldDB" id="A0A246B6R9"/>
<organism evidence="1 2">
    <name type="scientific">Kaistella haifensis DSM 19056</name>
    <dbReference type="NCBI Taxonomy" id="1450526"/>
    <lineage>
        <taxon>Bacteria</taxon>
        <taxon>Pseudomonadati</taxon>
        <taxon>Bacteroidota</taxon>
        <taxon>Flavobacteriia</taxon>
        <taxon>Flavobacteriales</taxon>
        <taxon>Weeksellaceae</taxon>
        <taxon>Chryseobacterium group</taxon>
        <taxon>Kaistella</taxon>
    </lineage>
</organism>
<sequence length="59" mass="6742">MNAEEILDEITKNILNVPQNTGYAETIRNQSKAVQNSQEIIKKELAKIYDKGFKEGVQF</sequence>
<protein>
    <submittedName>
        <fullName evidence="1">Uncharacterized protein</fullName>
    </submittedName>
</protein>
<comment type="caution">
    <text evidence="1">The sequence shown here is derived from an EMBL/GenBank/DDBJ whole genome shotgun (WGS) entry which is preliminary data.</text>
</comment>